<dbReference type="PANTHER" id="PTHR34406">
    <property type="entry name" value="PROTEIN YCEI"/>
    <property type="match status" value="1"/>
</dbReference>
<evidence type="ECO:0000313" key="4">
    <source>
        <dbReference type="Proteomes" id="UP000193285"/>
    </source>
</evidence>
<dbReference type="InterPro" id="IPR036761">
    <property type="entry name" value="TTHA0802/YceI-like_sf"/>
</dbReference>
<dbReference type="EMBL" id="LQPN01000059">
    <property type="protein sequence ID" value="ORW43350.1"/>
    <property type="molecule type" value="Genomic_DNA"/>
</dbReference>
<dbReference type="Pfam" id="PF04264">
    <property type="entry name" value="YceI"/>
    <property type="match status" value="1"/>
</dbReference>
<name>A0A1X2A7V4_9MYCO</name>
<proteinExistence type="inferred from homology"/>
<protein>
    <recommendedName>
        <fullName evidence="2">Lipid/polyisoprenoid-binding YceI-like domain-containing protein</fullName>
    </recommendedName>
</protein>
<dbReference type="SUPFAM" id="SSF101874">
    <property type="entry name" value="YceI-like"/>
    <property type="match status" value="1"/>
</dbReference>
<gene>
    <name evidence="3" type="ORF">AWB90_18730</name>
</gene>
<dbReference type="STRING" id="767916.AWB91_16605"/>
<evidence type="ECO:0000256" key="1">
    <source>
        <dbReference type="ARBA" id="ARBA00008812"/>
    </source>
</evidence>
<dbReference type="PANTHER" id="PTHR34406:SF1">
    <property type="entry name" value="PROTEIN YCEI"/>
    <property type="match status" value="1"/>
</dbReference>
<dbReference type="InterPro" id="IPR007372">
    <property type="entry name" value="Lipid/polyisoprenoid-bd_YceI"/>
</dbReference>
<dbReference type="SMART" id="SM00867">
    <property type="entry name" value="YceI"/>
    <property type="match status" value="1"/>
</dbReference>
<comment type="caution">
    <text evidence="3">The sequence shown here is derived from an EMBL/GenBank/DDBJ whole genome shotgun (WGS) entry which is preliminary data.</text>
</comment>
<dbReference type="RefSeq" id="WP_172405550.1">
    <property type="nucleotide sequence ID" value="NZ_LQPN01000059.1"/>
</dbReference>
<sequence>MTTLETLLHDPDVAGVWNLVPERSAITFKIKNFWGLLNVKGRFTEFTGDGQLTGNGAVFGRLDIRAASLNTGIGRRDKHLRSADFFDVDRFGEISVVVTAVHPTQGPPRGRAADLRANFTIKGITAPLPLPVTVTELEDGSIQISGETKVDRSQFDLGWNRFGMVGATATAAARAVFVRAAR</sequence>
<dbReference type="AlphaFoldDB" id="A0A1X2A7V4"/>
<dbReference type="Proteomes" id="UP000193285">
    <property type="component" value="Unassembled WGS sequence"/>
</dbReference>
<dbReference type="Gene3D" id="2.40.128.110">
    <property type="entry name" value="Lipid/polyisoprenoid-binding, YceI-like"/>
    <property type="match status" value="1"/>
</dbReference>
<accession>A0A1X2A7V4</accession>
<reference evidence="3 4" key="1">
    <citation type="journal article" date="2015" name="Emerg. Microbes Infect.">
        <title>Characterization of 17 strains belonging to the Mycobacterium simiae complex and description of Mycobacterium paraense sp. nov.</title>
        <authorList>
            <person name="Fusco da Costa A.R."/>
            <person name="Fedrizzi T."/>
            <person name="Lopes M.L."/>
            <person name="Pecorari M."/>
            <person name="Oliveira da Costa W.L."/>
            <person name="Giacobazzi E."/>
            <person name="da Costa Bahia J.R."/>
            <person name="De Sanctis V."/>
            <person name="Batista Lima K.V."/>
            <person name="Bertorelli R."/>
            <person name="Grottola A."/>
            <person name="Fabio A."/>
            <person name="Mariottini A."/>
            <person name="Ferretti P."/>
            <person name="Di Leva F."/>
            <person name="Fregni Serpini G."/>
            <person name="Tagliazucchi S."/>
            <person name="Rumpianesi F."/>
            <person name="Jousson O."/>
            <person name="Segata N."/>
            <person name="Tortoli E."/>
        </authorList>
    </citation>
    <scope>NUCLEOTIDE SEQUENCE [LARGE SCALE GENOMIC DNA]</scope>
    <source>
        <strain evidence="3 4">IEC33</strain>
    </source>
</reference>
<organism evidence="3 4">
    <name type="scientific">Mycobacterium paraense</name>
    <dbReference type="NCBI Taxonomy" id="767916"/>
    <lineage>
        <taxon>Bacteria</taxon>
        <taxon>Bacillati</taxon>
        <taxon>Actinomycetota</taxon>
        <taxon>Actinomycetes</taxon>
        <taxon>Mycobacteriales</taxon>
        <taxon>Mycobacteriaceae</taxon>
        <taxon>Mycobacterium</taxon>
        <taxon>Mycobacterium simiae complex</taxon>
    </lineage>
</organism>
<evidence type="ECO:0000313" key="3">
    <source>
        <dbReference type="EMBL" id="ORW43350.1"/>
    </source>
</evidence>
<evidence type="ECO:0000259" key="2">
    <source>
        <dbReference type="SMART" id="SM00867"/>
    </source>
</evidence>
<feature type="domain" description="Lipid/polyisoprenoid-binding YceI-like" evidence="2">
    <location>
        <begin position="16"/>
        <end position="178"/>
    </location>
</feature>
<comment type="similarity">
    <text evidence="1">Belongs to the UPF0312 family.</text>
</comment>